<gene>
    <name evidence="4" type="ORF">CBR_g16977</name>
</gene>
<keyword evidence="5" id="KW-1185">Reference proteome</keyword>
<dbReference type="CDD" id="cd00431">
    <property type="entry name" value="cysteine_hydrolases"/>
    <property type="match status" value="1"/>
</dbReference>
<name>A0A388KU92_CHABU</name>
<reference evidence="4 5" key="1">
    <citation type="journal article" date="2018" name="Cell">
        <title>The Chara Genome: Secondary Complexity and Implications for Plant Terrestrialization.</title>
        <authorList>
            <person name="Nishiyama T."/>
            <person name="Sakayama H."/>
            <person name="Vries J.D."/>
            <person name="Buschmann H."/>
            <person name="Saint-Marcoux D."/>
            <person name="Ullrich K.K."/>
            <person name="Haas F.B."/>
            <person name="Vanderstraeten L."/>
            <person name="Becker D."/>
            <person name="Lang D."/>
            <person name="Vosolsobe S."/>
            <person name="Rombauts S."/>
            <person name="Wilhelmsson P.K.I."/>
            <person name="Janitza P."/>
            <person name="Kern R."/>
            <person name="Heyl A."/>
            <person name="Rumpler F."/>
            <person name="Villalobos L.I.A.C."/>
            <person name="Clay J.M."/>
            <person name="Skokan R."/>
            <person name="Toyoda A."/>
            <person name="Suzuki Y."/>
            <person name="Kagoshima H."/>
            <person name="Schijlen E."/>
            <person name="Tajeshwar N."/>
            <person name="Catarino B."/>
            <person name="Hetherington A.J."/>
            <person name="Saltykova A."/>
            <person name="Bonnot C."/>
            <person name="Breuninger H."/>
            <person name="Symeonidi A."/>
            <person name="Radhakrishnan G.V."/>
            <person name="Van Nieuwerburgh F."/>
            <person name="Deforce D."/>
            <person name="Chang C."/>
            <person name="Karol K.G."/>
            <person name="Hedrich R."/>
            <person name="Ulvskov P."/>
            <person name="Glockner G."/>
            <person name="Delwiche C.F."/>
            <person name="Petrasek J."/>
            <person name="Van de Peer Y."/>
            <person name="Friml J."/>
            <person name="Beilby M."/>
            <person name="Dolan L."/>
            <person name="Kohara Y."/>
            <person name="Sugano S."/>
            <person name="Fujiyama A."/>
            <person name="Delaux P.-M."/>
            <person name="Quint M."/>
            <person name="TheiBen G."/>
            <person name="Hagemann M."/>
            <person name="Harholt J."/>
            <person name="Dunand C."/>
            <person name="Zachgo S."/>
            <person name="Langdale J."/>
            <person name="Maumus F."/>
            <person name="Straeten D.V.D."/>
            <person name="Gould S.B."/>
            <person name="Rensing S.A."/>
        </authorList>
    </citation>
    <scope>NUCLEOTIDE SEQUENCE [LARGE SCALE GENOMIC DNA]</scope>
    <source>
        <strain evidence="4 5">S276</strain>
    </source>
</reference>
<dbReference type="OMA" id="IHTMECH"/>
<dbReference type="OrthoDB" id="167809at2759"/>
<feature type="domain" description="Isochorismatase-like" evidence="3">
    <location>
        <begin position="25"/>
        <end position="199"/>
    </location>
</feature>
<protein>
    <recommendedName>
        <fullName evidence="3">Isochorismatase-like domain-containing protein</fullName>
    </recommendedName>
</protein>
<proteinExistence type="inferred from homology"/>
<dbReference type="AlphaFoldDB" id="A0A388KU92"/>
<evidence type="ECO:0000313" key="4">
    <source>
        <dbReference type="EMBL" id="GBG73634.1"/>
    </source>
</evidence>
<dbReference type="PANTHER" id="PTHR43540:SF6">
    <property type="entry name" value="ISOCHORISMATASE-LIKE DOMAIN-CONTAINING PROTEIN"/>
    <property type="match status" value="1"/>
</dbReference>
<organism evidence="4 5">
    <name type="scientific">Chara braunii</name>
    <name type="common">Braun's stonewort</name>
    <dbReference type="NCBI Taxonomy" id="69332"/>
    <lineage>
        <taxon>Eukaryota</taxon>
        <taxon>Viridiplantae</taxon>
        <taxon>Streptophyta</taxon>
        <taxon>Charophyceae</taxon>
        <taxon>Charales</taxon>
        <taxon>Characeae</taxon>
        <taxon>Chara</taxon>
    </lineage>
</organism>
<evidence type="ECO:0000256" key="2">
    <source>
        <dbReference type="ARBA" id="ARBA00022801"/>
    </source>
</evidence>
<dbReference type="Pfam" id="PF00857">
    <property type="entry name" value="Isochorismatase"/>
    <property type="match status" value="1"/>
</dbReference>
<keyword evidence="2" id="KW-0378">Hydrolase</keyword>
<sequence>MSEYLRSSVRKYNVRHRLPNPAKAVLMVIDMQEYFRGMAEPILPEIKRMIASCHSAGVPIVYTYNCHSDPHDPQDGRMLAEWWGSDSVMMEGTKDVEIMPEVASTRQPSDLLIRKRGYSSFVRTDVDLEKMLREWKREEVIVCGVMTNLCCETAAREAFVRGFRVFFSIDGTATSNDDLHISTLKNLAHGFAYLVNAAQVEKACAAAAALASAT</sequence>
<dbReference type="Gramene" id="GBG73634">
    <property type="protein sequence ID" value="GBG73634"/>
    <property type="gene ID" value="CBR_g16977"/>
</dbReference>
<dbReference type="Proteomes" id="UP000265515">
    <property type="component" value="Unassembled WGS sequence"/>
</dbReference>
<dbReference type="GO" id="GO:0016787">
    <property type="term" value="F:hydrolase activity"/>
    <property type="evidence" value="ECO:0007669"/>
    <property type="project" value="UniProtKB-KW"/>
</dbReference>
<dbReference type="PANTHER" id="PTHR43540">
    <property type="entry name" value="PEROXYUREIDOACRYLATE/UREIDOACRYLATE AMIDOHYDROLASE-RELATED"/>
    <property type="match status" value="1"/>
</dbReference>
<dbReference type="InterPro" id="IPR036380">
    <property type="entry name" value="Isochorismatase-like_sf"/>
</dbReference>
<evidence type="ECO:0000259" key="3">
    <source>
        <dbReference type="Pfam" id="PF00857"/>
    </source>
</evidence>
<dbReference type="Gene3D" id="3.40.50.850">
    <property type="entry name" value="Isochorismatase-like"/>
    <property type="match status" value="1"/>
</dbReference>
<dbReference type="InterPro" id="IPR000868">
    <property type="entry name" value="Isochorismatase-like_dom"/>
</dbReference>
<evidence type="ECO:0000313" key="5">
    <source>
        <dbReference type="Proteomes" id="UP000265515"/>
    </source>
</evidence>
<comment type="similarity">
    <text evidence="1">Belongs to the isochorismatase family.</text>
</comment>
<dbReference type="SUPFAM" id="SSF52499">
    <property type="entry name" value="Isochorismatase-like hydrolases"/>
    <property type="match status" value="1"/>
</dbReference>
<dbReference type="InterPro" id="IPR050272">
    <property type="entry name" value="Isochorismatase-like_hydrls"/>
</dbReference>
<dbReference type="EMBL" id="BFEA01000187">
    <property type="protein sequence ID" value="GBG73634.1"/>
    <property type="molecule type" value="Genomic_DNA"/>
</dbReference>
<accession>A0A388KU92</accession>
<evidence type="ECO:0000256" key="1">
    <source>
        <dbReference type="ARBA" id="ARBA00006336"/>
    </source>
</evidence>
<comment type="caution">
    <text evidence="4">The sequence shown here is derived from an EMBL/GenBank/DDBJ whole genome shotgun (WGS) entry which is preliminary data.</text>
</comment>